<name>Q8TPE8_METAC</name>
<dbReference type="AlphaFoldDB" id="Q8TPE8"/>
<evidence type="ECO:0000313" key="1">
    <source>
        <dbReference type="EMBL" id="AAM05368.1"/>
    </source>
</evidence>
<gene>
    <name evidence="1" type="ordered locus">MA_1965</name>
</gene>
<protein>
    <submittedName>
        <fullName evidence="1">Uncharacterized protein</fullName>
    </submittedName>
</protein>
<sequence>MPFFCLSLFLLLFLPYTLLDSLLFFYSRHPVFIRVILQEALLQRTWGLPAGQRKDSLRFFRPLSRWSAHSKGSSSGWHTGYFSACKLCSNCCPSGLRICRGQAAWSGAYPIPDYPVYNPS</sequence>
<dbReference type="Proteomes" id="UP000002487">
    <property type="component" value="Chromosome"/>
</dbReference>
<dbReference type="InParanoid" id="Q8TPE8"/>
<dbReference type="EMBL" id="AE010299">
    <property type="protein sequence ID" value="AAM05368.1"/>
    <property type="molecule type" value="Genomic_DNA"/>
</dbReference>
<accession>Q8TPE8</accession>
<dbReference type="KEGG" id="mac:MA_1965"/>
<dbReference type="HOGENOM" id="CLU_2044398_0_0_2"/>
<evidence type="ECO:0000313" key="2">
    <source>
        <dbReference type="Proteomes" id="UP000002487"/>
    </source>
</evidence>
<keyword evidence="2" id="KW-1185">Reference proteome</keyword>
<dbReference type="EnsemblBacteria" id="AAM05368">
    <property type="protein sequence ID" value="AAM05368"/>
    <property type="gene ID" value="MA_1965"/>
</dbReference>
<proteinExistence type="predicted"/>
<reference evidence="1 2" key="1">
    <citation type="journal article" date="2002" name="Genome Res.">
        <title>The genome of Methanosarcina acetivorans reveals extensive metabolic and physiological diversity.</title>
        <authorList>
            <person name="Galagan J.E."/>
            <person name="Nusbaum C."/>
            <person name="Roy A."/>
            <person name="Endrizzi M.G."/>
            <person name="Macdonald P."/>
            <person name="FitzHugh W."/>
            <person name="Calvo S."/>
            <person name="Engels R."/>
            <person name="Smirnov S."/>
            <person name="Atnoor D."/>
            <person name="Brown A."/>
            <person name="Allen N."/>
            <person name="Naylor J."/>
            <person name="Stange-Thomann N."/>
            <person name="DeArellano K."/>
            <person name="Johnson R."/>
            <person name="Linton L."/>
            <person name="McEwan P."/>
            <person name="McKernan K."/>
            <person name="Talamas J."/>
            <person name="Tirrell A."/>
            <person name="Ye W."/>
            <person name="Zimmer A."/>
            <person name="Barber R.D."/>
            <person name="Cann I."/>
            <person name="Graham D.E."/>
            <person name="Grahame D.A."/>
            <person name="Guss A."/>
            <person name="Hedderich R."/>
            <person name="Ingram-Smith C."/>
            <person name="Kuettner C.H."/>
            <person name="Krzycki J.A."/>
            <person name="Leigh J.A."/>
            <person name="Li W."/>
            <person name="Liu J."/>
            <person name="Mukhopadhyay B."/>
            <person name="Reeve J.N."/>
            <person name="Smith K."/>
            <person name="Springer T.A."/>
            <person name="Umayam L.A."/>
            <person name="White O."/>
            <person name="White R.H."/>
            <person name="de Macario E.C."/>
            <person name="Ferry J.G."/>
            <person name="Jarrell K.F."/>
            <person name="Jing H."/>
            <person name="Macario A.J.L."/>
            <person name="Paulsen I."/>
            <person name="Pritchett M."/>
            <person name="Sowers K.R."/>
            <person name="Swanson R.V."/>
            <person name="Zinder S.H."/>
            <person name="Lander E."/>
            <person name="Metcalf W.W."/>
            <person name="Birren B."/>
        </authorList>
    </citation>
    <scope>NUCLEOTIDE SEQUENCE [LARGE SCALE GENOMIC DNA]</scope>
    <source>
        <strain evidence="2">ATCC 35395 / DSM 2834 / JCM 12185 / C2A</strain>
    </source>
</reference>
<organism evidence="1 2">
    <name type="scientific">Methanosarcina acetivorans (strain ATCC 35395 / DSM 2834 / JCM 12185 / C2A)</name>
    <dbReference type="NCBI Taxonomy" id="188937"/>
    <lineage>
        <taxon>Archaea</taxon>
        <taxon>Methanobacteriati</taxon>
        <taxon>Methanobacteriota</taxon>
        <taxon>Stenosarchaea group</taxon>
        <taxon>Methanomicrobia</taxon>
        <taxon>Methanosarcinales</taxon>
        <taxon>Methanosarcinaceae</taxon>
        <taxon>Methanosarcina</taxon>
    </lineage>
</organism>